<evidence type="ECO:0000313" key="3">
    <source>
        <dbReference type="Proteomes" id="UP000738431"/>
    </source>
</evidence>
<name>A0ABZ1C8X8_9BACT</name>
<organism evidence="2 3">
    <name type="scientific">Actomonas aquatica</name>
    <dbReference type="NCBI Taxonomy" id="2866162"/>
    <lineage>
        <taxon>Bacteria</taxon>
        <taxon>Pseudomonadati</taxon>
        <taxon>Verrucomicrobiota</taxon>
        <taxon>Opitutia</taxon>
        <taxon>Opitutales</taxon>
        <taxon>Opitutaceae</taxon>
        <taxon>Actomonas</taxon>
    </lineage>
</organism>
<gene>
    <name evidence="2" type="ORF">K1X11_001955</name>
</gene>
<proteinExistence type="predicted"/>
<keyword evidence="3" id="KW-1185">Reference proteome</keyword>
<evidence type="ECO:0000256" key="1">
    <source>
        <dbReference type="SAM" id="SignalP"/>
    </source>
</evidence>
<accession>A0ABZ1C8X8</accession>
<reference evidence="2 3" key="2">
    <citation type="submission" date="2023-12" db="EMBL/GenBank/DDBJ databases">
        <title>Description of an unclassified Opitutus bacterium of Verrucomicrobiota.</title>
        <authorList>
            <person name="Zhang D.-F."/>
        </authorList>
    </citation>
    <scope>NUCLEOTIDE SEQUENCE [LARGE SCALE GENOMIC DNA]</scope>
    <source>
        <strain evidence="2 3">WL0086</strain>
    </source>
</reference>
<evidence type="ECO:0000313" key="2">
    <source>
        <dbReference type="EMBL" id="WRQ88153.1"/>
    </source>
</evidence>
<reference evidence="2 3" key="1">
    <citation type="submission" date="2021-08" db="EMBL/GenBank/DDBJ databases">
        <authorList>
            <person name="Zhang D."/>
            <person name="Zhang A."/>
            <person name="Wang L."/>
        </authorList>
    </citation>
    <scope>NUCLEOTIDE SEQUENCE [LARGE SCALE GENOMIC DNA]</scope>
    <source>
        <strain evidence="2 3">WL0086</strain>
    </source>
</reference>
<keyword evidence="1" id="KW-0732">Signal</keyword>
<sequence>MSRRRSPFLFACFLLLAGVLSAAPSPELQAALDAFRTEGPKGWAFTQTVSTAERSRVETFDPLQPDHLKMTLVSENGQPPTPEELRTYREQQTRRSGGFTAPNIKEQLDLASARLTETNGPREIWLFDLVPGGDDDTSAEHMRVTLTFHTPTQTIERVELASFEPFSPVLGVKVALARTVIDYSLPEEDTPSLLQHIHVTVRGRAFFFKSLDSDMTISYSDHRYAGKTPTP</sequence>
<dbReference type="Proteomes" id="UP000738431">
    <property type="component" value="Chromosome"/>
</dbReference>
<protein>
    <submittedName>
        <fullName evidence="2">Uncharacterized protein</fullName>
    </submittedName>
</protein>
<feature type="chain" id="PRO_5045073304" evidence="1">
    <location>
        <begin position="23"/>
        <end position="231"/>
    </location>
</feature>
<feature type="signal peptide" evidence="1">
    <location>
        <begin position="1"/>
        <end position="22"/>
    </location>
</feature>
<dbReference type="RefSeq" id="WP_221028816.1">
    <property type="nucleotide sequence ID" value="NZ_CP139781.1"/>
</dbReference>
<dbReference type="EMBL" id="CP139781">
    <property type="protein sequence ID" value="WRQ88153.1"/>
    <property type="molecule type" value="Genomic_DNA"/>
</dbReference>